<dbReference type="EMBL" id="CP049055">
    <property type="protein sequence ID" value="QII10905.1"/>
    <property type="molecule type" value="Genomic_DNA"/>
</dbReference>
<sequence>MDEELRDTIEQGNRTIKEMRHLVYFSSLMNDEVHEESLFNNLGRTLKEDFYPDILAIMTLDTERNILVHRFIKMCT</sequence>
<evidence type="ECO:0000313" key="4">
    <source>
        <dbReference type="Proteomes" id="UP000221734"/>
    </source>
</evidence>
<reference evidence="1" key="1">
    <citation type="journal article" date="2006" name="Nature">
        <title>Deciphering the evolution and metabolism of an anammox bacterium from a community genome.</title>
        <authorList>
            <person name="Strous M."/>
            <person name="Pelletier E."/>
            <person name="Mangenot S."/>
            <person name="Rattei T."/>
            <person name="Lehner A."/>
            <person name="Taylor M.W."/>
            <person name="Horn M."/>
            <person name="Daims H."/>
            <person name="Bartol-Mavel D."/>
            <person name="Wincker P."/>
            <person name="Barbe V."/>
            <person name="Fonknechten N."/>
            <person name="Vallenet D."/>
            <person name="Segurens B."/>
            <person name="Schenowitz-Truong C."/>
            <person name="Medigue C."/>
            <person name="Collingro A."/>
            <person name="Snel B."/>
            <person name="Dutilh B.E."/>
            <person name="OpDenCamp H.J.M."/>
            <person name="vanDerDrift C."/>
            <person name="Cirpus I."/>
            <person name="vanDePas-Schoonen K.T."/>
            <person name="Harhangi H.R."/>
            <person name="vanNiftrik L."/>
            <person name="Schmid M."/>
            <person name="Keltjens J."/>
            <person name="vanDeVossenberg J."/>
            <person name="Kartal B."/>
            <person name="Meier H."/>
            <person name="Frishman D."/>
            <person name="Huynen M.A."/>
            <person name="Mewes H."/>
            <person name="Weissenbach J."/>
            <person name="Jetten M.S.M."/>
            <person name="Wagner M."/>
            <person name="LePaslier D."/>
        </authorList>
    </citation>
    <scope>NUCLEOTIDE SEQUENCE</scope>
</reference>
<keyword evidence="4" id="KW-1185">Reference proteome</keyword>
<reference evidence="2 5" key="5">
    <citation type="submission" date="2020-02" db="EMBL/GenBank/DDBJ databases">
        <title>Newly sequenced genome of strain CSTR1 showed variability in Candidatus Kuenenia stuttgartiensis genomes.</title>
        <authorList>
            <person name="Ding C."/>
            <person name="Adrian L."/>
        </authorList>
    </citation>
    <scope>NUCLEOTIDE SEQUENCE [LARGE SCALE GENOMIC DNA]</scope>
    <source>
        <strain evidence="2 5">CSTR1</strain>
    </source>
</reference>
<accession>Q1Q1J7</accession>
<name>Q1Q1J7_KUEST</name>
<reference evidence="4" key="4">
    <citation type="submission" date="2017-10" db="EMBL/GenBank/DDBJ databases">
        <authorList>
            <person name="Frank J."/>
        </authorList>
    </citation>
    <scope>NUCLEOTIDE SEQUENCE [LARGE SCALE GENOMIC DNA]</scope>
</reference>
<proteinExistence type="predicted"/>
<evidence type="ECO:0000313" key="5">
    <source>
        <dbReference type="Proteomes" id="UP000501926"/>
    </source>
</evidence>
<dbReference type="AlphaFoldDB" id="Q1Q1J7"/>
<reference evidence="1" key="2">
    <citation type="submission" date="2006-01" db="EMBL/GenBank/DDBJ databases">
        <authorList>
            <person name="Genoscope"/>
        </authorList>
    </citation>
    <scope>NUCLEOTIDE SEQUENCE</scope>
</reference>
<organism evidence="1">
    <name type="scientific">Kuenenia stuttgartiensis</name>
    <dbReference type="NCBI Taxonomy" id="174633"/>
    <lineage>
        <taxon>Bacteria</taxon>
        <taxon>Pseudomonadati</taxon>
        <taxon>Planctomycetota</taxon>
        <taxon>Candidatus Brocadiia</taxon>
        <taxon>Candidatus Brocadiales</taxon>
        <taxon>Candidatus Brocadiaceae</taxon>
        <taxon>Candidatus Kuenenia</taxon>
    </lineage>
</organism>
<protein>
    <submittedName>
        <fullName evidence="1">Uncharacterized protein</fullName>
    </submittedName>
</protein>
<dbReference type="EMBL" id="CT573071">
    <property type="protein sequence ID" value="CAJ73879.1"/>
    <property type="molecule type" value="Genomic_DNA"/>
</dbReference>
<dbReference type="EMBL" id="LT934425">
    <property type="protein sequence ID" value="SOH03504.1"/>
    <property type="molecule type" value="Genomic_DNA"/>
</dbReference>
<dbReference type="RefSeq" id="WP_099324330.1">
    <property type="nucleotide sequence ID" value="NZ_CP049055.1"/>
</dbReference>
<dbReference type="Proteomes" id="UP000221734">
    <property type="component" value="Chromosome Kuenenia_stuttgartiensis_MBR1"/>
</dbReference>
<dbReference type="Proteomes" id="UP000501926">
    <property type="component" value="Chromosome"/>
</dbReference>
<evidence type="ECO:0000313" key="3">
    <source>
        <dbReference type="EMBL" id="SOH03504.1"/>
    </source>
</evidence>
<evidence type="ECO:0000313" key="2">
    <source>
        <dbReference type="EMBL" id="QII10905.1"/>
    </source>
</evidence>
<evidence type="ECO:0000313" key="1">
    <source>
        <dbReference type="EMBL" id="CAJ73879.1"/>
    </source>
</evidence>
<reference evidence="3" key="3">
    <citation type="submission" date="2017-10" db="EMBL/GenBank/DDBJ databases">
        <authorList>
            <person name="Banno H."/>
            <person name="Chua N.-H."/>
        </authorList>
    </citation>
    <scope>NUCLEOTIDE SEQUENCE [LARGE SCALE GENOMIC DNA]</scope>
    <source>
        <strain evidence="3">Kuenenia_mbr1_ru-nijmegen</strain>
    </source>
</reference>
<gene>
    <name evidence="2" type="ORF">KsCSTR_15260</name>
    <name evidence="3" type="ORF">KSMBR1_0998</name>
    <name evidence="1" type="ORF">kuste3122</name>
</gene>
<dbReference type="KEGG" id="kst:KSMBR1_0998"/>